<evidence type="ECO:0000256" key="4">
    <source>
        <dbReference type="PROSITE-ProRule" id="PRU00335"/>
    </source>
</evidence>
<dbReference type="Pfam" id="PF00440">
    <property type="entry name" value="TetR_N"/>
    <property type="match status" value="1"/>
</dbReference>
<evidence type="ECO:0000256" key="3">
    <source>
        <dbReference type="ARBA" id="ARBA00023163"/>
    </source>
</evidence>
<dbReference type="InterPro" id="IPR001647">
    <property type="entry name" value="HTH_TetR"/>
</dbReference>
<feature type="DNA-binding region" description="H-T-H motif" evidence="4">
    <location>
        <begin position="107"/>
        <end position="126"/>
    </location>
</feature>
<evidence type="ECO:0000256" key="2">
    <source>
        <dbReference type="ARBA" id="ARBA00023125"/>
    </source>
</evidence>
<dbReference type="Pfam" id="PF17935">
    <property type="entry name" value="TetR_C_27"/>
    <property type="match status" value="1"/>
</dbReference>
<dbReference type="GO" id="GO:0000976">
    <property type="term" value="F:transcription cis-regulatory region binding"/>
    <property type="evidence" value="ECO:0007669"/>
    <property type="project" value="TreeGrafter"/>
</dbReference>
<proteinExistence type="predicted"/>
<evidence type="ECO:0000256" key="5">
    <source>
        <dbReference type="SAM" id="MobiDB-lite"/>
    </source>
</evidence>
<feature type="domain" description="HTH tetR-type" evidence="6">
    <location>
        <begin position="84"/>
        <end position="144"/>
    </location>
</feature>
<dbReference type="PANTHER" id="PTHR30055">
    <property type="entry name" value="HTH-TYPE TRANSCRIPTIONAL REGULATOR RUTR"/>
    <property type="match status" value="1"/>
</dbReference>
<dbReference type="PRINTS" id="PR00455">
    <property type="entry name" value="HTHTETR"/>
</dbReference>
<gene>
    <name evidence="7" type="ORF">FAA97_20480</name>
</gene>
<dbReference type="InterPro" id="IPR041478">
    <property type="entry name" value="TetR_C_27"/>
</dbReference>
<evidence type="ECO:0000259" key="6">
    <source>
        <dbReference type="PROSITE" id="PS50977"/>
    </source>
</evidence>
<dbReference type="Gene3D" id="1.10.357.10">
    <property type="entry name" value="Tetracycline Repressor, domain 2"/>
    <property type="match status" value="1"/>
</dbReference>
<dbReference type="Proteomes" id="UP000308828">
    <property type="component" value="Unassembled WGS sequence"/>
</dbReference>
<dbReference type="GO" id="GO:0003700">
    <property type="term" value="F:DNA-binding transcription factor activity"/>
    <property type="evidence" value="ECO:0007669"/>
    <property type="project" value="TreeGrafter"/>
</dbReference>
<dbReference type="PANTHER" id="PTHR30055:SF151">
    <property type="entry name" value="TRANSCRIPTIONAL REGULATORY PROTEIN"/>
    <property type="match status" value="1"/>
</dbReference>
<sequence>MRHGSGSSRPSRMLSISMRSSPQDPHWRSRRSKTMRHQGQIDAKLFGSSNMIWDALAFKRSGMARTRGDERAQRFAATTIDEIDEGRERILQVAERLIRRFGHPKSTMANIAWELGTSRATLYRYFPTKEALEEQVCLRVASRTLRHLRDILVDEDASIERLRVLLHEVGQQTSSRMILEPHLHHLFVEAFRNQWHVATDYLREISALIEDVVVRGQADETFVPADPSKTTKFILGSMLVFVSPGLTEQLNVDDPDLSIDLATHVQSVVNSITQKTL</sequence>
<keyword evidence="2 4" id="KW-0238">DNA-binding</keyword>
<keyword evidence="3" id="KW-0804">Transcription</keyword>
<keyword evidence="8" id="KW-1185">Reference proteome</keyword>
<evidence type="ECO:0000313" key="7">
    <source>
        <dbReference type="EMBL" id="THV19740.1"/>
    </source>
</evidence>
<dbReference type="OrthoDB" id="9802802at2"/>
<name>A0A4S8NR91_9HYPH</name>
<protein>
    <submittedName>
        <fullName evidence="7">TetR/AcrR family transcriptional regulator</fullName>
    </submittedName>
</protein>
<feature type="compositionally biased region" description="Polar residues" evidence="5">
    <location>
        <begin position="1"/>
        <end position="10"/>
    </location>
</feature>
<dbReference type="SUPFAM" id="SSF46689">
    <property type="entry name" value="Homeodomain-like"/>
    <property type="match status" value="1"/>
</dbReference>
<evidence type="ECO:0000256" key="1">
    <source>
        <dbReference type="ARBA" id="ARBA00023015"/>
    </source>
</evidence>
<keyword evidence="1" id="KW-0805">Transcription regulation</keyword>
<evidence type="ECO:0000313" key="8">
    <source>
        <dbReference type="Proteomes" id="UP000308828"/>
    </source>
</evidence>
<dbReference type="EMBL" id="STGV01000011">
    <property type="protein sequence ID" value="THV19740.1"/>
    <property type="molecule type" value="Genomic_DNA"/>
</dbReference>
<accession>A0A4S8NR91</accession>
<reference evidence="7 8" key="1">
    <citation type="submission" date="2019-04" db="EMBL/GenBank/DDBJ databases">
        <title>Genome sequence of strain shin9-1.</title>
        <authorList>
            <person name="Gao J."/>
            <person name="Sun J."/>
        </authorList>
    </citation>
    <scope>NUCLEOTIDE SEQUENCE [LARGE SCALE GENOMIC DNA]</scope>
    <source>
        <strain evidence="8">shin9-1</strain>
    </source>
</reference>
<organism evidence="7 8">
    <name type="scientific">Peteryoungia ipomoeae</name>
    <dbReference type="NCBI Taxonomy" id="1210932"/>
    <lineage>
        <taxon>Bacteria</taxon>
        <taxon>Pseudomonadati</taxon>
        <taxon>Pseudomonadota</taxon>
        <taxon>Alphaproteobacteria</taxon>
        <taxon>Hyphomicrobiales</taxon>
        <taxon>Rhizobiaceae</taxon>
        <taxon>Peteryoungia</taxon>
    </lineage>
</organism>
<dbReference type="InterPro" id="IPR009057">
    <property type="entry name" value="Homeodomain-like_sf"/>
</dbReference>
<comment type="caution">
    <text evidence="7">The sequence shown here is derived from an EMBL/GenBank/DDBJ whole genome shotgun (WGS) entry which is preliminary data.</text>
</comment>
<dbReference type="PROSITE" id="PS50977">
    <property type="entry name" value="HTH_TETR_2"/>
    <property type="match status" value="1"/>
</dbReference>
<dbReference type="AlphaFoldDB" id="A0A4S8NR91"/>
<dbReference type="InterPro" id="IPR050109">
    <property type="entry name" value="HTH-type_TetR-like_transc_reg"/>
</dbReference>
<feature type="region of interest" description="Disordered" evidence="5">
    <location>
        <begin position="1"/>
        <end position="36"/>
    </location>
</feature>